<protein>
    <submittedName>
        <fullName evidence="2">S-adenosyl-L-methionine-dependent methyltransferase</fullName>
    </submittedName>
</protein>
<evidence type="ECO:0000313" key="2">
    <source>
        <dbReference type="EMBL" id="KAF1797419.1"/>
    </source>
</evidence>
<keyword evidence="2" id="KW-0489">Methyltransferase</keyword>
<feature type="non-terminal residue" evidence="2">
    <location>
        <position position="266"/>
    </location>
</feature>
<name>A0A8H4EXI4_MUCCL</name>
<proteinExistence type="predicted"/>
<reference evidence="2 3" key="1">
    <citation type="submission" date="2019-09" db="EMBL/GenBank/DDBJ databases">
        <authorList>
            <consortium name="DOE Joint Genome Institute"/>
            <person name="Mondo S.J."/>
            <person name="Navarro-Mendoza M.I."/>
            <person name="Perez-Arques C."/>
            <person name="Panchal S."/>
            <person name="Nicolas F.E."/>
            <person name="Ganguly P."/>
            <person name="Pangilinan J."/>
            <person name="Grigoriev I."/>
            <person name="Heitman J."/>
            <person name="Sanya K."/>
            <person name="Garre V."/>
        </authorList>
    </citation>
    <scope>NUCLEOTIDE SEQUENCE [LARGE SCALE GENOMIC DNA]</scope>
    <source>
        <strain evidence="2 3">MU402</strain>
    </source>
</reference>
<dbReference type="GO" id="GO:0008168">
    <property type="term" value="F:methyltransferase activity"/>
    <property type="evidence" value="ECO:0007669"/>
    <property type="project" value="UniProtKB-KW"/>
</dbReference>
<dbReference type="GO" id="GO:0032259">
    <property type="term" value="P:methylation"/>
    <property type="evidence" value="ECO:0007669"/>
    <property type="project" value="UniProtKB-KW"/>
</dbReference>
<keyword evidence="2" id="KW-0808">Transferase</keyword>
<dbReference type="EMBL" id="JAAECE010000009">
    <property type="protein sequence ID" value="KAF1797419.1"/>
    <property type="molecule type" value="Genomic_DNA"/>
</dbReference>
<evidence type="ECO:0000259" key="1">
    <source>
        <dbReference type="Pfam" id="PF13649"/>
    </source>
</evidence>
<dbReference type="CDD" id="cd02440">
    <property type="entry name" value="AdoMet_MTases"/>
    <property type="match status" value="1"/>
</dbReference>
<gene>
    <name evidence="2" type="ORF">FB192DRAFT_1257156</name>
</gene>
<dbReference type="Proteomes" id="UP000469890">
    <property type="component" value="Unassembled WGS sequence"/>
</dbReference>
<dbReference type="Gene3D" id="3.40.50.150">
    <property type="entry name" value="Vaccinia Virus protein VP39"/>
    <property type="match status" value="1"/>
</dbReference>
<organism evidence="2 3">
    <name type="scientific">Mucor circinelloides f. lusitanicus</name>
    <name type="common">Mucor racemosus var. lusitanicus</name>
    <dbReference type="NCBI Taxonomy" id="29924"/>
    <lineage>
        <taxon>Eukaryota</taxon>
        <taxon>Fungi</taxon>
        <taxon>Fungi incertae sedis</taxon>
        <taxon>Mucoromycota</taxon>
        <taxon>Mucoromycotina</taxon>
        <taxon>Mucoromycetes</taxon>
        <taxon>Mucorales</taxon>
        <taxon>Mucorineae</taxon>
        <taxon>Mucoraceae</taxon>
        <taxon>Mucor</taxon>
    </lineage>
</organism>
<comment type="caution">
    <text evidence="2">The sequence shown here is derived from an EMBL/GenBank/DDBJ whole genome shotgun (WGS) entry which is preliminary data.</text>
</comment>
<evidence type="ECO:0000313" key="3">
    <source>
        <dbReference type="Proteomes" id="UP000469890"/>
    </source>
</evidence>
<sequence length="266" mass="30287">SCRTSVAAPNIFKVESPSDNVHHTNSFFLPDDWDTEEFQHNLHFSLKKLFNGNVTPAVVPVLKKGAHVIQMGTCSGAWIMDMATHYPDCKFTAIELASEQIQVLPELPNITCERGDALERGFISAKDGSVDYIHLRSVGSLVKKHCWAKIFAEIHRVLKPDVKEIFNDMDQDPEIALKYGNMLQTEGFQVIESKKRRVHYGNDGKLSQEFVSAILNLYEQKSSLIAPRLGLDLEDYRHRIEQICSECVKVDAYLEWYSWVGKKQQS</sequence>
<feature type="non-terminal residue" evidence="2">
    <location>
        <position position="1"/>
    </location>
</feature>
<dbReference type="InterPro" id="IPR041698">
    <property type="entry name" value="Methyltransf_25"/>
</dbReference>
<dbReference type="AlphaFoldDB" id="A0A8H4EXI4"/>
<dbReference type="SUPFAM" id="SSF53335">
    <property type="entry name" value="S-adenosyl-L-methionine-dependent methyltransferases"/>
    <property type="match status" value="1"/>
</dbReference>
<dbReference type="InterPro" id="IPR029063">
    <property type="entry name" value="SAM-dependent_MTases_sf"/>
</dbReference>
<accession>A0A8H4EXI4</accession>
<feature type="domain" description="Methyltransferase" evidence="1">
    <location>
        <begin position="68"/>
        <end position="161"/>
    </location>
</feature>
<dbReference type="Pfam" id="PF13649">
    <property type="entry name" value="Methyltransf_25"/>
    <property type="match status" value="1"/>
</dbReference>